<protein>
    <submittedName>
        <fullName evidence="1">Uncharacterized protein</fullName>
    </submittedName>
</protein>
<reference evidence="1 2" key="1">
    <citation type="journal article" date="2018" name="Mol. Biol. Evol.">
        <title>Broad Genomic Sampling Reveals a Smut Pathogenic Ancestry of the Fungal Clade Ustilaginomycotina.</title>
        <authorList>
            <person name="Kijpornyongpan T."/>
            <person name="Mondo S.J."/>
            <person name="Barry K."/>
            <person name="Sandor L."/>
            <person name="Lee J."/>
            <person name="Lipzen A."/>
            <person name="Pangilinan J."/>
            <person name="LaButti K."/>
            <person name="Hainaut M."/>
            <person name="Henrissat B."/>
            <person name="Grigoriev I.V."/>
            <person name="Spatafora J.W."/>
            <person name="Aime M.C."/>
        </authorList>
    </citation>
    <scope>NUCLEOTIDE SEQUENCE [LARGE SCALE GENOMIC DNA]</scope>
    <source>
        <strain evidence="1 2">MCA 3645</strain>
    </source>
</reference>
<name>A0A317XXA9_9BASI</name>
<keyword evidence="2" id="KW-1185">Reference proteome</keyword>
<dbReference type="Proteomes" id="UP000246740">
    <property type="component" value="Unassembled WGS sequence"/>
</dbReference>
<dbReference type="EMBL" id="KZ819189">
    <property type="protein sequence ID" value="PWZ01931.1"/>
    <property type="molecule type" value="Genomic_DNA"/>
</dbReference>
<proteinExistence type="predicted"/>
<dbReference type="AlphaFoldDB" id="A0A317XXA9"/>
<organism evidence="1 2">
    <name type="scientific">Testicularia cyperi</name>
    <dbReference type="NCBI Taxonomy" id="1882483"/>
    <lineage>
        <taxon>Eukaryota</taxon>
        <taxon>Fungi</taxon>
        <taxon>Dikarya</taxon>
        <taxon>Basidiomycota</taxon>
        <taxon>Ustilaginomycotina</taxon>
        <taxon>Ustilaginomycetes</taxon>
        <taxon>Ustilaginales</taxon>
        <taxon>Anthracoideaceae</taxon>
        <taxon>Testicularia</taxon>
    </lineage>
</organism>
<gene>
    <name evidence="1" type="ORF">BCV70DRAFT_53572</name>
</gene>
<dbReference type="InParanoid" id="A0A317XXA9"/>
<sequence>MLIRAAHQPQTCCCWKGRPVEPAGGIFKKRFFFFFLLPHFTSAFALRVVGFSNYCICKSHVVQMHSLFSPRGSWTEGRVPRFPRFV</sequence>
<evidence type="ECO:0000313" key="1">
    <source>
        <dbReference type="EMBL" id="PWZ01931.1"/>
    </source>
</evidence>
<accession>A0A317XXA9</accession>
<evidence type="ECO:0000313" key="2">
    <source>
        <dbReference type="Proteomes" id="UP000246740"/>
    </source>
</evidence>